<accession>A0A643FKS6</accession>
<dbReference type="Pfam" id="PF07690">
    <property type="entry name" value="MFS_1"/>
    <property type="match status" value="1"/>
</dbReference>
<evidence type="ECO:0000259" key="6">
    <source>
        <dbReference type="PROSITE" id="PS50850"/>
    </source>
</evidence>
<sequence>MPFSTNLPYAARASTDLADYDAVDEDRIYAKVTRRIVGLLFVCYVFAFLDRVNVSFAKSAMLADLGFSEAVFGLGAGIFFVSYFLLEVPSNLLLARFGARRWIARIMVSWGLLSVMTLFVQTPMQFYVLRVLLGAAEAGFFPGVMLYLTQWYPAQRRSRVITLFMAAIPMSSIVGGPLSGWILKSFSGAYGLAGWQWLFLIEGIPAVLLGIVTLRFLDDSISKSRWLTEGEKQFLQQRTQGDQSHAVVHKMSKALSSPTVWLLAVVNFSILGNVTLHFWMPSMLRSAGLMDPVKLGWMVSAIYVVALVAMLILGRTSDLMLERRWHVVIPGLVCAVGTASMPIVLHDPQLLWLACLAAICGNIIGNALYWNLPTAILSGGAATVGIAFINAFGQIAGFSSPTMFGWLFSATGSPTWGLTILATCTALGSLAALLIPSQLVNR</sequence>
<gene>
    <name evidence="7" type="ORF">F7R26_037785</name>
</gene>
<dbReference type="AlphaFoldDB" id="A0A643FKS6"/>
<dbReference type="PROSITE" id="PS50850">
    <property type="entry name" value="MFS"/>
    <property type="match status" value="1"/>
</dbReference>
<dbReference type="RefSeq" id="WP_150991964.1">
    <property type="nucleotide sequence ID" value="NZ_CP062806.1"/>
</dbReference>
<dbReference type="PANTHER" id="PTHR43791:SF36">
    <property type="entry name" value="TRANSPORTER, PUTATIVE (AFU_ORTHOLOGUE AFUA_6G08340)-RELATED"/>
    <property type="match status" value="1"/>
</dbReference>
<geneLocation type="plasmid" evidence="7 8">
    <name>pRK1-2</name>
</geneLocation>
<dbReference type="InterPro" id="IPR020846">
    <property type="entry name" value="MFS_dom"/>
</dbReference>
<keyword evidence="5" id="KW-0472">Membrane</keyword>
<dbReference type="InterPro" id="IPR036259">
    <property type="entry name" value="MFS_trans_sf"/>
</dbReference>
<evidence type="ECO:0000256" key="2">
    <source>
        <dbReference type="ARBA" id="ARBA00022448"/>
    </source>
</evidence>
<name>A0A643FKS6_9BURK</name>
<evidence type="ECO:0000256" key="5">
    <source>
        <dbReference type="ARBA" id="ARBA00023136"/>
    </source>
</evidence>
<dbReference type="SUPFAM" id="SSF103473">
    <property type="entry name" value="MFS general substrate transporter"/>
    <property type="match status" value="1"/>
</dbReference>
<evidence type="ECO:0000313" key="8">
    <source>
        <dbReference type="Proteomes" id="UP000397656"/>
    </source>
</evidence>
<dbReference type="InterPro" id="IPR011701">
    <property type="entry name" value="MFS"/>
</dbReference>
<dbReference type="CDD" id="cd17319">
    <property type="entry name" value="MFS_ExuT_GudP_like"/>
    <property type="match status" value="1"/>
</dbReference>
<evidence type="ECO:0000256" key="3">
    <source>
        <dbReference type="ARBA" id="ARBA00022692"/>
    </source>
</evidence>
<dbReference type="PANTHER" id="PTHR43791">
    <property type="entry name" value="PERMEASE-RELATED"/>
    <property type="match status" value="1"/>
</dbReference>
<feature type="domain" description="Major facilitator superfamily (MFS) profile" evidence="6">
    <location>
        <begin position="36"/>
        <end position="440"/>
    </location>
</feature>
<reference evidence="7 8" key="1">
    <citation type="submission" date="2020-10" db="EMBL/GenBank/DDBJ databases">
        <title>Complete genome sequence of Cupriavidus basilensis CCUG 49340T.</title>
        <authorList>
            <person name="Salva-Serra F."/>
            <person name="Donoso R.A."/>
            <person name="Cho K.H."/>
            <person name="Yoo J.A."/>
            <person name="Lee K."/>
            <person name="Yoon S.-H."/>
            <person name="Perez-Pantoja D."/>
            <person name="Moore E.R.B."/>
        </authorList>
    </citation>
    <scope>NUCLEOTIDE SEQUENCE [LARGE SCALE GENOMIC DNA]</scope>
    <source>
        <strain evidence="8">CCUG 49340</strain>
        <plasmid evidence="7 8">pRK1-2</plasmid>
    </source>
</reference>
<comment type="subcellular location">
    <subcellularLocation>
        <location evidence="1">Membrane</location>
        <topology evidence="1">Multi-pass membrane protein</topology>
    </subcellularLocation>
</comment>
<dbReference type="Proteomes" id="UP000397656">
    <property type="component" value="Plasmid pRK1-2"/>
</dbReference>
<dbReference type="FunFam" id="1.20.1250.20:FF:000018">
    <property type="entry name" value="MFS transporter permease"/>
    <property type="match status" value="1"/>
</dbReference>
<evidence type="ECO:0000313" key="7">
    <source>
        <dbReference type="EMBL" id="QOT82050.1"/>
    </source>
</evidence>
<protein>
    <submittedName>
        <fullName evidence="7">MFS transporter</fullName>
    </submittedName>
</protein>
<dbReference type="GO" id="GO:0022857">
    <property type="term" value="F:transmembrane transporter activity"/>
    <property type="evidence" value="ECO:0007669"/>
    <property type="project" value="InterPro"/>
</dbReference>
<evidence type="ECO:0000256" key="4">
    <source>
        <dbReference type="ARBA" id="ARBA00022989"/>
    </source>
</evidence>
<keyword evidence="4" id="KW-1133">Transmembrane helix</keyword>
<organism evidence="7 8">
    <name type="scientific">Cupriavidus basilensis</name>
    <dbReference type="NCBI Taxonomy" id="68895"/>
    <lineage>
        <taxon>Bacteria</taxon>
        <taxon>Pseudomonadati</taxon>
        <taxon>Pseudomonadota</taxon>
        <taxon>Betaproteobacteria</taxon>
        <taxon>Burkholderiales</taxon>
        <taxon>Burkholderiaceae</taxon>
        <taxon>Cupriavidus</taxon>
    </lineage>
</organism>
<dbReference type="EMBL" id="CP062806">
    <property type="protein sequence ID" value="QOT82050.1"/>
    <property type="molecule type" value="Genomic_DNA"/>
</dbReference>
<proteinExistence type="predicted"/>
<keyword evidence="7" id="KW-0614">Plasmid</keyword>
<keyword evidence="2" id="KW-0813">Transport</keyword>
<evidence type="ECO:0000256" key="1">
    <source>
        <dbReference type="ARBA" id="ARBA00004141"/>
    </source>
</evidence>
<dbReference type="GeneID" id="98406725"/>
<keyword evidence="3" id="KW-0812">Transmembrane</keyword>
<dbReference type="GO" id="GO:0005886">
    <property type="term" value="C:plasma membrane"/>
    <property type="evidence" value="ECO:0007669"/>
    <property type="project" value="TreeGrafter"/>
</dbReference>
<dbReference type="Gene3D" id="1.20.1250.20">
    <property type="entry name" value="MFS general substrate transporter like domains"/>
    <property type="match status" value="2"/>
</dbReference>